<feature type="binding site" evidence="12">
    <location>
        <begin position="92"/>
        <end position="96"/>
    </location>
    <ligand>
        <name>NAD(+)</name>
        <dbReference type="ChEBI" id="CHEBI:57540"/>
    </ligand>
</feature>
<evidence type="ECO:0000256" key="11">
    <source>
        <dbReference type="PIRSR" id="PIRSR000112-2"/>
    </source>
</evidence>
<dbReference type="InterPro" id="IPR032837">
    <property type="entry name" value="G1PDH"/>
</dbReference>
<accession>C8XH96</accession>
<dbReference type="RefSeq" id="WP_015747203.1">
    <property type="nucleotide sequence ID" value="NC_013235.1"/>
</dbReference>
<keyword evidence="6 12" id="KW-0520">NAD</keyword>
<evidence type="ECO:0000256" key="7">
    <source>
        <dbReference type="ARBA" id="ARBA00023098"/>
    </source>
</evidence>
<keyword evidence="4" id="KW-0521">NADP</keyword>
<dbReference type="STRING" id="479431.Namu_1913"/>
<keyword evidence="10" id="KW-0862">Zinc</keyword>
<dbReference type="GO" id="GO:0008654">
    <property type="term" value="P:phospholipid biosynthetic process"/>
    <property type="evidence" value="ECO:0007669"/>
    <property type="project" value="UniProtKB-KW"/>
</dbReference>
<dbReference type="PANTHER" id="PTHR43616">
    <property type="entry name" value="GLYCEROL DEHYDROGENASE"/>
    <property type="match status" value="1"/>
</dbReference>
<keyword evidence="14" id="KW-1185">Reference proteome</keyword>
<dbReference type="eggNOG" id="COG0371">
    <property type="taxonomic scope" value="Bacteria"/>
</dbReference>
<evidence type="ECO:0000256" key="10">
    <source>
        <dbReference type="PIRSR" id="PIRSR000112-1"/>
    </source>
</evidence>
<evidence type="ECO:0000256" key="4">
    <source>
        <dbReference type="ARBA" id="ARBA00022857"/>
    </source>
</evidence>
<evidence type="ECO:0000256" key="5">
    <source>
        <dbReference type="ARBA" id="ARBA00023002"/>
    </source>
</evidence>
<dbReference type="PIRSF" id="PIRSF000112">
    <property type="entry name" value="Glycerol_dehydrogenase"/>
    <property type="match status" value="1"/>
</dbReference>
<dbReference type="OrthoDB" id="5198708at2"/>
<feature type="binding site" evidence="10">
    <location>
        <position position="166"/>
    </location>
    <ligand>
        <name>glycerol</name>
        <dbReference type="ChEBI" id="CHEBI:17754"/>
    </ligand>
</feature>
<feature type="binding site" evidence="10">
    <location>
        <position position="261"/>
    </location>
    <ligand>
        <name>glycerol</name>
        <dbReference type="ChEBI" id="CHEBI:17754"/>
    </ligand>
</feature>
<evidence type="ECO:0000313" key="14">
    <source>
        <dbReference type="Proteomes" id="UP000002218"/>
    </source>
</evidence>
<dbReference type="HOGENOM" id="CLU_038362_0_1_11"/>
<evidence type="ECO:0000256" key="8">
    <source>
        <dbReference type="ARBA" id="ARBA00023209"/>
    </source>
</evidence>
<dbReference type="AlphaFoldDB" id="C8XH96"/>
<name>C8XH96_NAKMY</name>
<dbReference type="EMBL" id="CP001737">
    <property type="protein sequence ID" value="ACV78302.1"/>
    <property type="molecule type" value="Genomic_DNA"/>
</dbReference>
<keyword evidence="8" id="KW-0594">Phospholipid biosynthesis</keyword>
<evidence type="ECO:0000256" key="12">
    <source>
        <dbReference type="PIRSR" id="PIRSR000112-3"/>
    </source>
</evidence>
<dbReference type="Pfam" id="PF13685">
    <property type="entry name" value="Fe-ADH_2"/>
    <property type="match status" value="1"/>
</dbReference>
<feature type="binding site" evidence="12">
    <location>
        <position position="123"/>
    </location>
    <ligand>
        <name>NAD(+)</name>
        <dbReference type="ChEBI" id="CHEBI:57540"/>
    </ligand>
</feature>
<keyword evidence="9" id="KW-1208">Phospholipid metabolism</keyword>
<dbReference type="InterPro" id="IPR016205">
    <property type="entry name" value="Glycerol_DH"/>
</dbReference>
<keyword evidence="1" id="KW-0963">Cytoplasm</keyword>
<comment type="cofactor">
    <cofactor evidence="10">
        <name>Zn(2+)</name>
        <dbReference type="ChEBI" id="CHEBI:29105"/>
    </cofactor>
    <text evidence="10">Binds 1 zinc ion per subunit.</text>
</comment>
<evidence type="ECO:0000256" key="1">
    <source>
        <dbReference type="ARBA" id="ARBA00022490"/>
    </source>
</evidence>
<keyword evidence="5" id="KW-0560">Oxidoreductase</keyword>
<dbReference type="InParanoid" id="C8XH96"/>
<evidence type="ECO:0000256" key="3">
    <source>
        <dbReference type="ARBA" id="ARBA00022723"/>
    </source>
</evidence>
<evidence type="ECO:0000256" key="2">
    <source>
        <dbReference type="ARBA" id="ARBA00022516"/>
    </source>
</evidence>
<evidence type="ECO:0000313" key="13">
    <source>
        <dbReference type="EMBL" id="ACV78302.1"/>
    </source>
</evidence>
<dbReference type="Proteomes" id="UP000002218">
    <property type="component" value="Chromosome"/>
</dbReference>
<sequence>MDIRIPSLLRIKPDTLFKLGKYLRKHGFDRIALCYGEGIEELVGRSIRISRDSSEITVVRQEVVHSNDVTDIMGVAFHLPRGTQAVVAVGGGVAVDAGKYIGFLNQLPVVAVPTAISNDGFASPGASLRVEGQRISAKAAIPFGVVIDTTVIAACPPRFTLSGIGDLISKYSAIADWKLSYHATGEAINDFSAMIALQSVENLVNHPDKSIEDLGFLQLVCGALVMSGVSMEVAGSSRPASGSEHLISHAYDRLAARPRMHGEQVGVATIATTWLQDNPQRDTVLRVLEQTTFLSAIRADPLDRATFLAAIAAAPAVKPGYHTVLSEPGAVERLQAHIAADPLWQDLLA</sequence>
<keyword evidence="7" id="KW-0443">Lipid metabolism</keyword>
<dbReference type="GO" id="GO:0016614">
    <property type="term" value="F:oxidoreductase activity, acting on CH-OH group of donors"/>
    <property type="evidence" value="ECO:0007669"/>
    <property type="project" value="InterPro"/>
</dbReference>
<feature type="binding site" evidence="11">
    <location>
        <position position="119"/>
    </location>
    <ligand>
        <name>glycerol</name>
        <dbReference type="ChEBI" id="CHEBI:17754"/>
    </ligand>
</feature>
<dbReference type="SUPFAM" id="SSF56796">
    <property type="entry name" value="Dehydroquinate synthase-like"/>
    <property type="match status" value="1"/>
</dbReference>
<proteinExistence type="predicted"/>
<protein>
    <submittedName>
        <fullName evidence="13">3-dehydroquinate synthase</fullName>
    </submittedName>
</protein>
<dbReference type="PANTHER" id="PTHR43616:SF5">
    <property type="entry name" value="GLYCEROL DEHYDROGENASE 1"/>
    <property type="match status" value="1"/>
</dbReference>
<gene>
    <name evidence="13" type="ordered locus">Namu_1913</name>
</gene>
<evidence type="ECO:0000256" key="9">
    <source>
        <dbReference type="ARBA" id="ARBA00023264"/>
    </source>
</evidence>
<feature type="binding site" evidence="10">
    <location>
        <position position="245"/>
    </location>
    <ligand>
        <name>glycerol</name>
        <dbReference type="ChEBI" id="CHEBI:17754"/>
    </ligand>
</feature>
<dbReference type="Gene3D" id="3.40.50.1970">
    <property type="match status" value="1"/>
</dbReference>
<reference evidence="13 14" key="2">
    <citation type="journal article" date="2010" name="Stand. Genomic Sci.">
        <title>Complete genome sequence of Nakamurella multipartita type strain (Y-104).</title>
        <authorList>
            <person name="Tice H."/>
            <person name="Mayilraj S."/>
            <person name="Sims D."/>
            <person name="Lapidus A."/>
            <person name="Nolan M."/>
            <person name="Lucas S."/>
            <person name="Glavina Del Rio T."/>
            <person name="Copeland A."/>
            <person name="Cheng J.F."/>
            <person name="Meincke L."/>
            <person name="Bruce D."/>
            <person name="Goodwin L."/>
            <person name="Pitluck S."/>
            <person name="Ivanova N."/>
            <person name="Mavromatis K."/>
            <person name="Ovchinnikova G."/>
            <person name="Pati A."/>
            <person name="Chen A."/>
            <person name="Palaniappan K."/>
            <person name="Land M."/>
            <person name="Hauser L."/>
            <person name="Chang Y.J."/>
            <person name="Jeffries C.D."/>
            <person name="Detter J.C."/>
            <person name="Brettin T."/>
            <person name="Rohde M."/>
            <person name="Goker M."/>
            <person name="Bristow J."/>
            <person name="Eisen J.A."/>
            <person name="Markowitz V."/>
            <person name="Hugenholtz P."/>
            <person name="Kyrpides N.C."/>
            <person name="Klenk H.P."/>
            <person name="Chen F."/>
        </authorList>
    </citation>
    <scope>NUCLEOTIDE SEQUENCE [LARGE SCALE GENOMIC DNA]</scope>
    <source>
        <strain evidence="14">ATCC 700099 / DSM 44233 / CIP 104796 / JCM 9543 / NBRC 105858 / Y-104</strain>
    </source>
</reference>
<dbReference type="GO" id="GO:0046872">
    <property type="term" value="F:metal ion binding"/>
    <property type="evidence" value="ECO:0007669"/>
    <property type="project" value="UniProtKB-KW"/>
</dbReference>
<dbReference type="KEGG" id="nml:Namu_1913"/>
<dbReference type="CDD" id="cd08174">
    <property type="entry name" value="G1PDH-like"/>
    <property type="match status" value="1"/>
</dbReference>
<keyword evidence="2" id="KW-0444">Lipid biosynthesis</keyword>
<organism evidence="13 14">
    <name type="scientific">Nakamurella multipartita (strain ATCC 700099 / DSM 44233 / CIP 104796 / JCM 9543 / NBRC 105858 / Y-104)</name>
    <name type="common">Microsphaera multipartita</name>
    <dbReference type="NCBI Taxonomy" id="479431"/>
    <lineage>
        <taxon>Bacteria</taxon>
        <taxon>Bacillati</taxon>
        <taxon>Actinomycetota</taxon>
        <taxon>Actinomycetes</taxon>
        <taxon>Nakamurellales</taxon>
        <taxon>Nakamurellaceae</taxon>
        <taxon>Nakamurella</taxon>
    </lineage>
</organism>
<keyword evidence="3 10" id="KW-0479">Metal-binding</keyword>
<dbReference type="Gene3D" id="1.20.1090.10">
    <property type="entry name" value="Dehydroquinate synthase-like - alpha domain"/>
    <property type="match status" value="1"/>
</dbReference>
<reference evidence="14" key="1">
    <citation type="submission" date="2009-09" db="EMBL/GenBank/DDBJ databases">
        <title>The complete genome of Nakamurella multipartita DSM 44233.</title>
        <authorList>
            <consortium name="US DOE Joint Genome Institute (JGI-PGF)"/>
            <person name="Lucas S."/>
            <person name="Copeland A."/>
            <person name="Lapidus A."/>
            <person name="Glavina del Rio T."/>
            <person name="Dalin E."/>
            <person name="Tice H."/>
            <person name="Bruce D."/>
            <person name="Goodwin L."/>
            <person name="Pitluck S."/>
            <person name="Kyrpides N."/>
            <person name="Mavromatis K."/>
            <person name="Ivanova N."/>
            <person name="Ovchinnikova G."/>
            <person name="Sims D."/>
            <person name="Meincke L."/>
            <person name="Brettin T."/>
            <person name="Detter J.C."/>
            <person name="Han C."/>
            <person name="Larimer F."/>
            <person name="Land M."/>
            <person name="Hauser L."/>
            <person name="Markowitz V."/>
            <person name="Cheng J.-F."/>
            <person name="Hugenholtz P."/>
            <person name="Woyke T."/>
            <person name="Wu D."/>
            <person name="Klenk H.-P."/>
            <person name="Eisen J.A."/>
        </authorList>
    </citation>
    <scope>NUCLEOTIDE SEQUENCE [LARGE SCALE GENOMIC DNA]</scope>
    <source>
        <strain evidence="14">ATCC 700099 / DSM 44233 / CIP 104796 / JCM 9543 / NBRC 105858 / Y-104</strain>
    </source>
</reference>
<feature type="binding site" evidence="12">
    <location>
        <begin position="114"/>
        <end position="117"/>
    </location>
    <ligand>
        <name>NAD(+)</name>
        <dbReference type="ChEBI" id="CHEBI:57540"/>
    </ligand>
</feature>
<evidence type="ECO:0000256" key="6">
    <source>
        <dbReference type="ARBA" id="ARBA00023027"/>
    </source>
</evidence>